<reference evidence="2" key="1">
    <citation type="submission" date="2021-02" db="EMBL/GenBank/DDBJ databases">
        <authorList>
            <person name="Nowell W R."/>
        </authorList>
    </citation>
    <scope>NUCLEOTIDE SEQUENCE</scope>
</reference>
<sequence>IIGQEVENETVQIHIENDDIDQVRWLTFLINKEDFSINNFEVNTAFLFSPLASSHSDHGNQRSSSRKRSHHSKEKSSSTNPVDSTMSHIMANGTYEEYMKYMYETQTQYAGYPPPMLPPAYPMGYDTSSYYPMGFDPHSMHGAPYGDPTNMYLPTPVLSSSVSHNPSEYEQEINAFLRHTTSSSSHKENDSLSKSHRSHYHHKTSSSSSSRHRSKSRERRR</sequence>
<dbReference type="AlphaFoldDB" id="A0A816EI62"/>
<gene>
    <name evidence="2" type="ORF">XAT740_LOCUS55389</name>
</gene>
<keyword evidence="3" id="KW-1185">Reference proteome</keyword>
<comment type="caution">
    <text evidence="2">The sequence shown here is derived from an EMBL/GenBank/DDBJ whole genome shotgun (WGS) entry which is preliminary data.</text>
</comment>
<feature type="compositionally biased region" description="Basic residues" evidence="1">
    <location>
        <begin position="194"/>
        <end position="221"/>
    </location>
</feature>
<evidence type="ECO:0000313" key="2">
    <source>
        <dbReference type="EMBL" id="CAF1653131.1"/>
    </source>
</evidence>
<feature type="non-terminal residue" evidence="2">
    <location>
        <position position="1"/>
    </location>
</feature>
<name>A0A816EI62_ADIRI</name>
<protein>
    <submittedName>
        <fullName evidence="2">Uncharacterized protein</fullName>
    </submittedName>
</protein>
<evidence type="ECO:0000256" key="1">
    <source>
        <dbReference type="SAM" id="MobiDB-lite"/>
    </source>
</evidence>
<proteinExistence type="predicted"/>
<dbReference type="EMBL" id="CAJNOR010010351">
    <property type="protein sequence ID" value="CAF1653131.1"/>
    <property type="molecule type" value="Genomic_DNA"/>
</dbReference>
<feature type="region of interest" description="Disordered" evidence="1">
    <location>
        <begin position="53"/>
        <end position="87"/>
    </location>
</feature>
<feature type="region of interest" description="Disordered" evidence="1">
    <location>
        <begin position="180"/>
        <end position="221"/>
    </location>
</feature>
<feature type="compositionally biased region" description="Basic residues" evidence="1">
    <location>
        <begin position="64"/>
        <end position="73"/>
    </location>
</feature>
<evidence type="ECO:0000313" key="3">
    <source>
        <dbReference type="Proteomes" id="UP000663828"/>
    </source>
</evidence>
<accession>A0A816EI62</accession>
<organism evidence="2 3">
    <name type="scientific">Adineta ricciae</name>
    <name type="common">Rotifer</name>
    <dbReference type="NCBI Taxonomy" id="249248"/>
    <lineage>
        <taxon>Eukaryota</taxon>
        <taxon>Metazoa</taxon>
        <taxon>Spiralia</taxon>
        <taxon>Gnathifera</taxon>
        <taxon>Rotifera</taxon>
        <taxon>Eurotatoria</taxon>
        <taxon>Bdelloidea</taxon>
        <taxon>Adinetida</taxon>
        <taxon>Adinetidae</taxon>
        <taxon>Adineta</taxon>
    </lineage>
</organism>
<dbReference type="Proteomes" id="UP000663828">
    <property type="component" value="Unassembled WGS sequence"/>
</dbReference>